<keyword evidence="2" id="KW-1185">Reference proteome</keyword>
<reference evidence="1" key="2">
    <citation type="submission" date="2019-07" db="EMBL/GenBank/DDBJ databases">
        <authorList>
            <person name="Yang Y."/>
            <person name="Bocs S."/>
            <person name="Baudouin L."/>
        </authorList>
    </citation>
    <scope>NUCLEOTIDE SEQUENCE</scope>
    <source>
        <tissue evidence="1">Spear leaf of Hainan Tall coconut</tissue>
    </source>
</reference>
<comment type="caution">
    <text evidence="1">The sequence shown here is derived from an EMBL/GenBank/DDBJ whole genome shotgun (WGS) entry which is preliminary data.</text>
</comment>
<sequence length="100" mass="10746">MAALTSAAVSPATLALAMMIGSGPRRCLKMRMLPQDTVTCCKEEVFDICRKVKVLAVLFCRGGTPPLPKKPRAKFKSSKAVSGRPGSCVKCCIIKQANYL</sequence>
<dbReference type="Proteomes" id="UP000797356">
    <property type="component" value="Chromosome 8"/>
</dbReference>
<dbReference type="OrthoDB" id="566751at2759"/>
<organism evidence="1 2">
    <name type="scientific">Cocos nucifera</name>
    <name type="common">Coconut palm</name>
    <dbReference type="NCBI Taxonomy" id="13894"/>
    <lineage>
        <taxon>Eukaryota</taxon>
        <taxon>Viridiplantae</taxon>
        <taxon>Streptophyta</taxon>
        <taxon>Embryophyta</taxon>
        <taxon>Tracheophyta</taxon>
        <taxon>Spermatophyta</taxon>
        <taxon>Magnoliopsida</taxon>
        <taxon>Liliopsida</taxon>
        <taxon>Arecaceae</taxon>
        <taxon>Arecoideae</taxon>
        <taxon>Cocoseae</taxon>
        <taxon>Attaleinae</taxon>
        <taxon>Cocos</taxon>
    </lineage>
</organism>
<gene>
    <name evidence="1" type="ORF">COCNU_08G003310</name>
</gene>
<dbReference type="AlphaFoldDB" id="A0A8K0IHX9"/>
<evidence type="ECO:0000313" key="1">
    <source>
        <dbReference type="EMBL" id="KAG1358885.1"/>
    </source>
</evidence>
<dbReference type="EMBL" id="CM017879">
    <property type="protein sequence ID" value="KAG1358885.1"/>
    <property type="molecule type" value="Genomic_DNA"/>
</dbReference>
<protein>
    <submittedName>
        <fullName evidence="1">Uncharacterized protein</fullName>
    </submittedName>
</protein>
<accession>A0A8K0IHX9</accession>
<reference evidence="1" key="1">
    <citation type="journal article" date="2017" name="Gigascience">
        <title>The genome draft of coconut (Cocos nucifera).</title>
        <authorList>
            <person name="Xiao Y."/>
            <person name="Xu P."/>
            <person name="Fan H."/>
            <person name="Baudouin L."/>
            <person name="Xia W."/>
            <person name="Bocs S."/>
            <person name="Xu J."/>
            <person name="Li Q."/>
            <person name="Guo A."/>
            <person name="Zhou L."/>
            <person name="Li J."/>
            <person name="Wu Y."/>
            <person name="Ma Z."/>
            <person name="Armero A."/>
            <person name="Issali A.E."/>
            <person name="Liu N."/>
            <person name="Peng M."/>
            <person name="Yang Y."/>
        </authorList>
    </citation>
    <scope>NUCLEOTIDE SEQUENCE</scope>
    <source>
        <tissue evidence="1">Spear leaf of Hainan Tall coconut</tissue>
    </source>
</reference>
<evidence type="ECO:0000313" key="2">
    <source>
        <dbReference type="Proteomes" id="UP000797356"/>
    </source>
</evidence>
<name>A0A8K0IHX9_COCNU</name>
<proteinExistence type="predicted"/>